<organism evidence="1 2">
    <name type="scientific">Intoshia linei</name>
    <dbReference type="NCBI Taxonomy" id="1819745"/>
    <lineage>
        <taxon>Eukaryota</taxon>
        <taxon>Metazoa</taxon>
        <taxon>Spiralia</taxon>
        <taxon>Lophotrochozoa</taxon>
        <taxon>Mesozoa</taxon>
        <taxon>Orthonectida</taxon>
        <taxon>Rhopaluridae</taxon>
        <taxon>Intoshia</taxon>
    </lineage>
</organism>
<accession>A0A177AUR9</accession>
<name>A0A177AUR9_9BILA</name>
<dbReference type="Proteomes" id="UP000078046">
    <property type="component" value="Unassembled WGS sequence"/>
</dbReference>
<evidence type="ECO:0000313" key="2">
    <source>
        <dbReference type="Proteomes" id="UP000078046"/>
    </source>
</evidence>
<proteinExistence type="predicted"/>
<sequence>MFISYISTMVESYLKVMEPNQVCTEIGFCGEMNKLMFNQLKMNHEAITAYKTKKLSNYTQSLFKNLLIMLGCENPAKCNLRDKDAAKIIATIQNMVEKGMYNVLNGSTVNDRAKQMKETLNSN</sequence>
<dbReference type="EMBL" id="LWCA01001172">
    <property type="protein sequence ID" value="OAF65726.1"/>
    <property type="molecule type" value="Genomic_DNA"/>
</dbReference>
<dbReference type="AlphaFoldDB" id="A0A177AUR9"/>
<protein>
    <submittedName>
        <fullName evidence="1">Uncharacterized protein</fullName>
    </submittedName>
</protein>
<keyword evidence="2" id="KW-1185">Reference proteome</keyword>
<comment type="caution">
    <text evidence="1">The sequence shown here is derived from an EMBL/GenBank/DDBJ whole genome shotgun (WGS) entry which is preliminary data.</text>
</comment>
<reference evidence="1 2" key="1">
    <citation type="submission" date="2016-04" db="EMBL/GenBank/DDBJ databases">
        <title>The genome of Intoshia linei affirms orthonectids as highly simplified spiralians.</title>
        <authorList>
            <person name="Mikhailov K.V."/>
            <person name="Slusarev G.S."/>
            <person name="Nikitin M.A."/>
            <person name="Logacheva M.D."/>
            <person name="Penin A."/>
            <person name="Aleoshin V."/>
            <person name="Panchin Y.V."/>
        </authorList>
    </citation>
    <scope>NUCLEOTIDE SEQUENCE [LARGE SCALE GENOMIC DNA]</scope>
    <source>
        <strain evidence="1">Intl2013</strain>
        <tissue evidence="1">Whole animal</tissue>
    </source>
</reference>
<evidence type="ECO:0000313" key="1">
    <source>
        <dbReference type="EMBL" id="OAF65726.1"/>
    </source>
</evidence>
<gene>
    <name evidence="1" type="ORF">A3Q56_06563</name>
</gene>